<dbReference type="EMBL" id="JAXIOK010000018">
    <property type="protein sequence ID" value="KAK4749630.1"/>
    <property type="molecule type" value="Genomic_DNA"/>
</dbReference>
<reference evidence="2 3" key="1">
    <citation type="journal article" date="2023" name="Hortic Res">
        <title>Pangenome of water caltrop reveals structural variations and asymmetric subgenome divergence after allopolyploidization.</title>
        <authorList>
            <person name="Zhang X."/>
            <person name="Chen Y."/>
            <person name="Wang L."/>
            <person name="Yuan Y."/>
            <person name="Fang M."/>
            <person name="Shi L."/>
            <person name="Lu R."/>
            <person name="Comes H.P."/>
            <person name="Ma Y."/>
            <person name="Chen Y."/>
            <person name="Huang G."/>
            <person name="Zhou Y."/>
            <person name="Zheng Z."/>
            <person name="Qiu Y."/>
        </authorList>
    </citation>
    <scope>NUCLEOTIDE SEQUENCE [LARGE SCALE GENOMIC DNA]</scope>
    <source>
        <tissue evidence="2">Roots</tissue>
    </source>
</reference>
<organism evidence="2 3">
    <name type="scientific">Trapa incisa</name>
    <dbReference type="NCBI Taxonomy" id="236973"/>
    <lineage>
        <taxon>Eukaryota</taxon>
        <taxon>Viridiplantae</taxon>
        <taxon>Streptophyta</taxon>
        <taxon>Embryophyta</taxon>
        <taxon>Tracheophyta</taxon>
        <taxon>Spermatophyta</taxon>
        <taxon>Magnoliopsida</taxon>
        <taxon>eudicotyledons</taxon>
        <taxon>Gunneridae</taxon>
        <taxon>Pentapetalae</taxon>
        <taxon>rosids</taxon>
        <taxon>malvids</taxon>
        <taxon>Myrtales</taxon>
        <taxon>Lythraceae</taxon>
        <taxon>Trapa</taxon>
    </lineage>
</organism>
<proteinExistence type="predicted"/>
<gene>
    <name evidence="2" type="ORF">SAY87_027079</name>
</gene>
<evidence type="ECO:0000313" key="2">
    <source>
        <dbReference type="EMBL" id="KAK4749630.1"/>
    </source>
</evidence>
<accession>A0AAN7GMT9</accession>
<dbReference type="Proteomes" id="UP001345219">
    <property type="component" value="Chromosome 21"/>
</dbReference>
<feature type="compositionally biased region" description="Basic and acidic residues" evidence="1">
    <location>
        <begin position="39"/>
        <end position="60"/>
    </location>
</feature>
<evidence type="ECO:0000256" key="1">
    <source>
        <dbReference type="SAM" id="MobiDB-lite"/>
    </source>
</evidence>
<dbReference type="AlphaFoldDB" id="A0AAN7GMT9"/>
<name>A0AAN7GMT9_9MYRT</name>
<evidence type="ECO:0000313" key="3">
    <source>
        <dbReference type="Proteomes" id="UP001345219"/>
    </source>
</evidence>
<feature type="region of interest" description="Disordered" evidence="1">
    <location>
        <begin position="14"/>
        <end position="60"/>
    </location>
</feature>
<sequence length="60" mass="6821">MKFEKVRSLGLMAEEAGDDDSGDVRCEGTAQAARTHHTTRYEEAFSDTEKRRSEDEEGRK</sequence>
<comment type="caution">
    <text evidence="2">The sequence shown here is derived from an EMBL/GenBank/DDBJ whole genome shotgun (WGS) entry which is preliminary data.</text>
</comment>
<keyword evidence="3" id="KW-1185">Reference proteome</keyword>
<protein>
    <submittedName>
        <fullName evidence="2">Uncharacterized protein</fullName>
    </submittedName>
</protein>